<name>A0A1E5LHT8_9BACI</name>
<organism evidence="2 3">
    <name type="scientific">Bacillus solimangrovi</name>
    <dbReference type="NCBI Taxonomy" id="1305675"/>
    <lineage>
        <taxon>Bacteria</taxon>
        <taxon>Bacillati</taxon>
        <taxon>Bacillota</taxon>
        <taxon>Bacilli</taxon>
        <taxon>Bacillales</taxon>
        <taxon>Bacillaceae</taxon>
        <taxon>Bacillus</taxon>
    </lineage>
</organism>
<reference evidence="2 3" key="1">
    <citation type="submission" date="2016-08" db="EMBL/GenBank/DDBJ databases">
        <title>Genome of Bacillus solimangrovi GH2-4.</title>
        <authorList>
            <person name="Lim S."/>
            <person name="Kim B.-C."/>
        </authorList>
    </citation>
    <scope>NUCLEOTIDE SEQUENCE [LARGE SCALE GENOMIC DNA]</scope>
    <source>
        <strain evidence="2 3">GH2-4</strain>
    </source>
</reference>
<dbReference type="PANTHER" id="PTHR10285">
    <property type="entry name" value="URIDINE KINASE"/>
    <property type="match status" value="1"/>
</dbReference>
<evidence type="ECO:0000313" key="3">
    <source>
        <dbReference type="Proteomes" id="UP000095209"/>
    </source>
</evidence>
<dbReference type="AlphaFoldDB" id="A0A1E5LHT8"/>
<keyword evidence="2" id="KW-0418">Kinase</keyword>
<dbReference type="SUPFAM" id="SSF52540">
    <property type="entry name" value="P-loop containing nucleoside triphosphate hydrolases"/>
    <property type="match status" value="1"/>
</dbReference>
<gene>
    <name evidence="2" type="ORF">BFG57_01180</name>
</gene>
<dbReference type="RefSeq" id="WP_069716531.1">
    <property type="nucleotide sequence ID" value="NZ_MJEH01000011.1"/>
</dbReference>
<dbReference type="Proteomes" id="UP000095209">
    <property type="component" value="Unassembled WGS sequence"/>
</dbReference>
<dbReference type="GO" id="GO:0016301">
    <property type="term" value="F:kinase activity"/>
    <property type="evidence" value="ECO:0007669"/>
    <property type="project" value="UniProtKB-KW"/>
</dbReference>
<comment type="caution">
    <text evidence="2">The sequence shown here is derived from an EMBL/GenBank/DDBJ whole genome shotgun (WGS) entry which is preliminary data.</text>
</comment>
<dbReference type="Pfam" id="PF00485">
    <property type="entry name" value="PRK"/>
    <property type="match status" value="1"/>
</dbReference>
<evidence type="ECO:0000259" key="1">
    <source>
        <dbReference type="Pfam" id="PF00485"/>
    </source>
</evidence>
<dbReference type="GO" id="GO:0005524">
    <property type="term" value="F:ATP binding"/>
    <property type="evidence" value="ECO:0007669"/>
    <property type="project" value="InterPro"/>
</dbReference>
<keyword evidence="3" id="KW-1185">Reference proteome</keyword>
<sequence length="220" mass="25134">MSRHELISDLADRITNLNLDRPVRVGVSGITASGKTTLANEIAEVLHSKGQKVERTSIDNFHNSKAIRYKQGKESAIGYYEDAHDYEAFKQKLLIPLGSNGSLHYETSSLDLDKDVYVKPDVKVATKGLICVIDGTFLFKKELRNHFDFKIFVDTDFEIARRRGSKREEQAFGSISKAEEMFIKRYHAASKLYLKQESPQQIVDVIFNNNDLDYPTIIWK</sequence>
<accession>A0A1E5LHT8</accession>
<protein>
    <submittedName>
        <fullName evidence="2">Uridine kinase</fullName>
    </submittedName>
</protein>
<dbReference type="EMBL" id="MJEH01000011">
    <property type="protein sequence ID" value="OEH93628.1"/>
    <property type="molecule type" value="Genomic_DNA"/>
</dbReference>
<proteinExistence type="predicted"/>
<dbReference type="Gene3D" id="3.40.50.300">
    <property type="entry name" value="P-loop containing nucleotide triphosphate hydrolases"/>
    <property type="match status" value="1"/>
</dbReference>
<feature type="domain" description="Phosphoribulokinase/uridine kinase" evidence="1">
    <location>
        <begin position="25"/>
        <end position="162"/>
    </location>
</feature>
<dbReference type="InterPro" id="IPR027417">
    <property type="entry name" value="P-loop_NTPase"/>
</dbReference>
<dbReference type="STRING" id="1305675.BFG57_01180"/>
<keyword evidence="2" id="KW-0808">Transferase</keyword>
<dbReference type="OrthoDB" id="1420794at2"/>
<dbReference type="InterPro" id="IPR006083">
    <property type="entry name" value="PRK/URK"/>
</dbReference>
<evidence type="ECO:0000313" key="2">
    <source>
        <dbReference type="EMBL" id="OEH93628.1"/>
    </source>
</evidence>